<dbReference type="PANTHER" id="PTHR47371:SF3">
    <property type="entry name" value="PHOSPHOGLYCEROL TRANSFERASE I"/>
    <property type="match status" value="1"/>
</dbReference>
<evidence type="ECO:0000259" key="7">
    <source>
        <dbReference type="Pfam" id="PF00884"/>
    </source>
</evidence>
<keyword evidence="5 6" id="KW-0472">Membrane</keyword>
<dbReference type="InterPro" id="IPR050448">
    <property type="entry name" value="OpgB/LTA_synthase_biosynth"/>
</dbReference>
<keyword evidence="2" id="KW-1003">Cell membrane</keyword>
<feature type="transmembrane region" description="Helical" evidence="6">
    <location>
        <begin position="55"/>
        <end position="83"/>
    </location>
</feature>
<reference evidence="9" key="1">
    <citation type="submission" date="2018-05" db="EMBL/GenBank/DDBJ databases">
        <title>Pseudarcicella sp. HME7025 Genome sequencing and assembly.</title>
        <authorList>
            <person name="Kim H."/>
            <person name="Kang H."/>
            <person name="Joh K."/>
        </authorList>
    </citation>
    <scope>NUCLEOTIDE SEQUENCE [LARGE SCALE GENOMIC DNA]</scope>
    <source>
        <strain evidence="9">HME7025</strain>
    </source>
</reference>
<dbReference type="Pfam" id="PF00884">
    <property type="entry name" value="Sulfatase"/>
    <property type="match status" value="1"/>
</dbReference>
<name>A0A2S2DVT7_9BACT</name>
<feature type="transmembrane region" description="Helical" evidence="6">
    <location>
        <begin position="21"/>
        <end position="43"/>
    </location>
</feature>
<evidence type="ECO:0000256" key="5">
    <source>
        <dbReference type="ARBA" id="ARBA00023136"/>
    </source>
</evidence>
<dbReference type="InterPro" id="IPR000917">
    <property type="entry name" value="Sulfatase_N"/>
</dbReference>
<dbReference type="InterPro" id="IPR017850">
    <property type="entry name" value="Alkaline_phosphatase_core_sf"/>
</dbReference>
<keyword evidence="3 6" id="KW-0812">Transmembrane</keyword>
<evidence type="ECO:0000256" key="1">
    <source>
        <dbReference type="ARBA" id="ARBA00004651"/>
    </source>
</evidence>
<gene>
    <name evidence="8" type="ORF">HME7025_01574</name>
</gene>
<accession>A0A2S2DVT7</accession>
<feature type="domain" description="Sulfatase N-terminal" evidence="7">
    <location>
        <begin position="280"/>
        <end position="571"/>
    </location>
</feature>
<protein>
    <recommendedName>
        <fullName evidence="7">Sulfatase N-terminal domain-containing protein</fullName>
    </recommendedName>
</protein>
<feature type="transmembrane region" description="Helical" evidence="6">
    <location>
        <begin position="132"/>
        <end position="160"/>
    </location>
</feature>
<dbReference type="OrthoDB" id="9777768at2"/>
<evidence type="ECO:0000256" key="4">
    <source>
        <dbReference type="ARBA" id="ARBA00022989"/>
    </source>
</evidence>
<keyword evidence="4 6" id="KW-1133">Transmembrane helix</keyword>
<dbReference type="AlphaFoldDB" id="A0A2S2DVT7"/>
<dbReference type="CDD" id="cd16015">
    <property type="entry name" value="LTA_synthase"/>
    <property type="match status" value="1"/>
</dbReference>
<organism evidence="8 9">
    <name type="scientific">Aquirufa nivalisilvae</name>
    <dbReference type="NCBI Taxonomy" id="2516557"/>
    <lineage>
        <taxon>Bacteria</taxon>
        <taxon>Pseudomonadati</taxon>
        <taxon>Bacteroidota</taxon>
        <taxon>Cytophagia</taxon>
        <taxon>Cytophagales</taxon>
        <taxon>Flectobacillaceae</taxon>
        <taxon>Aquirufa</taxon>
    </lineage>
</organism>
<evidence type="ECO:0000256" key="6">
    <source>
        <dbReference type="SAM" id="Phobius"/>
    </source>
</evidence>
<comment type="subcellular location">
    <subcellularLocation>
        <location evidence="1">Cell membrane</location>
        <topology evidence="1">Multi-pass membrane protein</topology>
    </subcellularLocation>
</comment>
<evidence type="ECO:0000256" key="3">
    <source>
        <dbReference type="ARBA" id="ARBA00022692"/>
    </source>
</evidence>
<sequence>MNSFFKNMKGQRANILLLCQLFSRLALVWLFSMFFLSILEIVINSINRQYPSQIFQVIIFAFANDLIFWISDLFGLFFIFLVVSYFSQKLAIIISQTFLMVFFAIQLALMDYFNTALVPLGSDLFSYSLTDILQIIGSTSGLNIIILLLFFGLLALLFVVTRYLLNKLQLRPFMAIGFPLASIFLYFTPLYSIGFNMPTEYENNLIKNKTAFFLSSSSEYFLNSNEEIDIYSDAYIGDFDGIASTVAKMEYPFENQYPFYHSNVAPDVLSPFFQTLKKQPNIVILLVEGLGRAFTNDGAYLGNFTPFVDSLAGKSLYWKNILSAGGRTFAVLPALMGSMPFGKNGILEMGNDIPKHLSLYTILKRNGYQTSFYYGGKTEFDGMKSYLDNNHVDQIIEEKSFPAGYTKLPATAQNFTWGYSDDQLYQLYFENRSKSTLKKPELNVILTVATHDPFLIRNQDKYIQMAKSRMKQIGLDENKQAEYNNFLNQFSSIMYADESLKKFIQTYSKRADFANTIFIITGDHRLPEIPMSTKIDRYHVPLLIYSPMLKRTAQFASVSTHFDIAPSLLATLEKQINIKLPKAGNSWIGDGLDTVKTFRNIHHYPLMQNKSTLVDFVMNDYHINGNSLFKITENMEESPISDDIKLNQLKQAFNQFKKKNSQVIRGVKIVPDSLISRYGIN</sequence>
<evidence type="ECO:0000256" key="2">
    <source>
        <dbReference type="ARBA" id="ARBA00022475"/>
    </source>
</evidence>
<dbReference type="GO" id="GO:0005886">
    <property type="term" value="C:plasma membrane"/>
    <property type="evidence" value="ECO:0007669"/>
    <property type="project" value="UniProtKB-SubCell"/>
</dbReference>
<dbReference type="KEGG" id="psez:HME7025_01574"/>
<dbReference type="PANTHER" id="PTHR47371">
    <property type="entry name" value="LIPOTEICHOIC ACID SYNTHASE"/>
    <property type="match status" value="1"/>
</dbReference>
<keyword evidence="9" id="KW-1185">Reference proteome</keyword>
<feature type="transmembrane region" description="Helical" evidence="6">
    <location>
        <begin position="172"/>
        <end position="191"/>
    </location>
</feature>
<evidence type="ECO:0000313" key="8">
    <source>
        <dbReference type="EMBL" id="AWL09429.1"/>
    </source>
</evidence>
<dbReference type="EMBL" id="CP029346">
    <property type="protein sequence ID" value="AWL09429.1"/>
    <property type="molecule type" value="Genomic_DNA"/>
</dbReference>
<feature type="transmembrane region" description="Helical" evidence="6">
    <location>
        <begin position="90"/>
        <end position="112"/>
    </location>
</feature>
<proteinExistence type="predicted"/>
<dbReference type="Proteomes" id="UP000245468">
    <property type="component" value="Chromosome"/>
</dbReference>
<dbReference type="Gene3D" id="3.40.720.10">
    <property type="entry name" value="Alkaline Phosphatase, subunit A"/>
    <property type="match status" value="1"/>
</dbReference>
<evidence type="ECO:0000313" key="9">
    <source>
        <dbReference type="Proteomes" id="UP000245468"/>
    </source>
</evidence>
<dbReference type="SUPFAM" id="SSF53649">
    <property type="entry name" value="Alkaline phosphatase-like"/>
    <property type="match status" value="1"/>
</dbReference>